<dbReference type="InterPro" id="IPR019196">
    <property type="entry name" value="ABC_transp_unknown"/>
</dbReference>
<dbReference type="Pfam" id="PF23357">
    <property type="entry name" value="DUF7088"/>
    <property type="match status" value="1"/>
</dbReference>
<reference evidence="4" key="1">
    <citation type="journal article" date="2021" name="PeerJ">
        <title>Extensive microbial diversity within the chicken gut microbiome revealed by metagenomics and culture.</title>
        <authorList>
            <person name="Gilroy R."/>
            <person name="Ravi A."/>
            <person name="Getino M."/>
            <person name="Pursley I."/>
            <person name="Horton D.L."/>
            <person name="Alikhan N.F."/>
            <person name="Baker D."/>
            <person name="Gharbi K."/>
            <person name="Hall N."/>
            <person name="Watson M."/>
            <person name="Adriaenssens E.M."/>
            <person name="Foster-Nyarko E."/>
            <person name="Jarju S."/>
            <person name="Secka A."/>
            <person name="Antonio M."/>
            <person name="Oren A."/>
            <person name="Chaudhuri R.R."/>
            <person name="La Ragione R."/>
            <person name="Hildebrand F."/>
            <person name="Pallen M.J."/>
        </authorList>
    </citation>
    <scope>NUCLEOTIDE SEQUENCE</scope>
    <source>
        <strain evidence="4">ChiBcec15-3976</strain>
    </source>
</reference>
<protein>
    <submittedName>
        <fullName evidence="4">GldG family protein</fullName>
    </submittedName>
</protein>
<evidence type="ECO:0000313" key="5">
    <source>
        <dbReference type="Proteomes" id="UP000823909"/>
    </source>
</evidence>
<evidence type="ECO:0000313" key="4">
    <source>
        <dbReference type="EMBL" id="HJD41408.1"/>
    </source>
</evidence>
<organism evidence="4 5">
    <name type="scientific">Candidatus Mediterraneibacter quadrami</name>
    <dbReference type="NCBI Taxonomy" id="2838684"/>
    <lineage>
        <taxon>Bacteria</taxon>
        <taxon>Bacillati</taxon>
        <taxon>Bacillota</taxon>
        <taxon>Clostridia</taxon>
        <taxon>Lachnospirales</taxon>
        <taxon>Lachnospiraceae</taxon>
        <taxon>Mediterraneibacter</taxon>
    </lineage>
</organism>
<name>A0A9D2RE51_9FIRM</name>
<feature type="transmembrane region" description="Helical" evidence="1">
    <location>
        <begin position="20"/>
        <end position="40"/>
    </location>
</feature>
<accession>A0A9D2RE51</accession>
<feature type="transmembrane region" description="Helical" evidence="1">
    <location>
        <begin position="451"/>
        <end position="473"/>
    </location>
</feature>
<dbReference type="Pfam" id="PF09822">
    <property type="entry name" value="ABC_transp_aux"/>
    <property type="match status" value="1"/>
</dbReference>
<comment type="caution">
    <text evidence="4">The sequence shown here is derived from an EMBL/GenBank/DDBJ whole genome shotgun (WGS) entry which is preliminary data.</text>
</comment>
<dbReference type="InterPro" id="IPR055396">
    <property type="entry name" value="DUF7088"/>
</dbReference>
<dbReference type="EMBL" id="DWUU01000004">
    <property type="protein sequence ID" value="HJD41408.1"/>
    <property type="molecule type" value="Genomic_DNA"/>
</dbReference>
<sequence>MAEIRSQFGTRSSRVGSYSFILTAVVLAILITVNFALSFLPDSYAQADLTANQLYSISSQSKVMLSSLEDDITIYWIVAAGQEDEYVEKLLHNYEDYSSKVKVEKKDPDLNPDFTNAYTDEEIYNNSVIVECGDRYRYISYEEMYEVSSTDYYSMYSSADEFSGEKLITSAISYCTTEELPVVHVLEGHGEAELSTSFADAIETDNLETESLSLLNGESVPEDVECILINAPSTDISEEEKDMLIDFLEGGGRVLILSGTNTEDELPNLKAVAEYYGISVLEGVVVEESTDHYIFNMPVILMPEMGSSDITDPLINDNYHVIMPVAKALDVSEPDGDVTVTPLLTSSEDSFLKADGYNIETYEKEDGDTQGPLTLAALATKDIDDGNQMQLVWIASSVLLDEAYNQYSSDANEDFVLNALEMMCEKDDSVSVRSKSLTNEYLTVSTGSASLIKVVTIGVIPAIYLIVGIGVVVRRKRR</sequence>
<feature type="domain" description="DUF7088" evidence="3">
    <location>
        <begin position="52"/>
        <end position="132"/>
    </location>
</feature>
<keyword evidence="1" id="KW-0472">Membrane</keyword>
<gene>
    <name evidence="4" type="ORF">H9910_00130</name>
</gene>
<proteinExistence type="predicted"/>
<evidence type="ECO:0000259" key="2">
    <source>
        <dbReference type="Pfam" id="PF09822"/>
    </source>
</evidence>
<dbReference type="AlphaFoldDB" id="A0A9D2RE51"/>
<evidence type="ECO:0000259" key="3">
    <source>
        <dbReference type="Pfam" id="PF23357"/>
    </source>
</evidence>
<reference evidence="4" key="2">
    <citation type="submission" date="2021-04" db="EMBL/GenBank/DDBJ databases">
        <authorList>
            <person name="Gilroy R."/>
        </authorList>
    </citation>
    <scope>NUCLEOTIDE SEQUENCE</scope>
    <source>
        <strain evidence="4">ChiBcec15-3976</strain>
    </source>
</reference>
<keyword evidence="1" id="KW-1133">Transmembrane helix</keyword>
<evidence type="ECO:0000256" key="1">
    <source>
        <dbReference type="SAM" id="Phobius"/>
    </source>
</evidence>
<keyword evidence="1" id="KW-0812">Transmembrane</keyword>
<dbReference type="Proteomes" id="UP000823909">
    <property type="component" value="Unassembled WGS sequence"/>
</dbReference>
<feature type="domain" description="ABC-type uncharacterised transport system" evidence="2">
    <location>
        <begin position="181"/>
        <end position="418"/>
    </location>
</feature>